<dbReference type="EMBL" id="BSTX01000001">
    <property type="protein sequence ID" value="GLZ77547.1"/>
    <property type="molecule type" value="Genomic_DNA"/>
</dbReference>
<dbReference type="AlphaFoldDB" id="A0A9W6SKD3"/>
<proteinExistence type="inferred from homology"/>
<protein>
    <submittedName>
        <fullName evidence="5">Zn-dependent hydrolase</fullName>
    </submittedName>
</protein>
<dbReference type="CDD" id="cd03884">
    <property type="entry name" value="M20_bAS"/>
    <property type="match status" value="1"/>
</dbReference>
<dbReference type="SUPFAM" id="SSF55031">
    <property type="entry name" value="Bacterial exopeptidase dimerisation domain"/>
    <property type="match status" value="1"/>
</dbReference>
<dbReference type="Gene3D" id="3.30.70.360">
    <property type="match status" value="1"/>
</dbReference>
<dbReference type="InterPro" id="IPR011650">
    <property type="entry name" value="Peptidase_M20_dimer"/>
</dbReference>
<evidence type="ECO:0000313" key="5">
    <source>
        <dbReference type="EMBL" id="GLZ77547.1"/>
    </source>
</evidence>
<reference evidence="5" key="1">
    <citation type="submission" date="2023-03" db="EMBL/GenBank/DDBJ databases">
        <title>Actinorhabdospora filicis NBRC 111898.</title>
        <authorList>
            <person name="Ichikawa N."/>
            <person name="Sato H."/>
            <person name="Tonouchi N."/>
        </authorList>
    </citation>
    <scope>NUCLEOTIDE SEQUENCE</scope>
    <source>
        <strain evidence="5">NBRC 111898</strain>
    </source>
</reference>
<comment type="similarity">
    <text evidence="1">Belongs to the peptidase M20 family.</text>
</comment>
<dbReference type="Pfam" id="PF07687">
    <property type="entry name" value="M20_dimer"/>
    <property type="match status" value="1"/>
</dbReference>
<dbReference type="PIRSF" id="PIRSF001235">
    <property type="entry name" value="Amidase_carbamoylase"/>
    <property type="match status" value="1"/>
</dbReference>
<dbReference type="RefSeq" id="WP_285662648.1">
    <property type="nucleotide sequence ID" value="NZ_BSTX01000001.1"/>
</dbReference>
<feature type="binding site" evidence="3">
    <location>
        <position position="391"/>
    </location>
    <ligand>
        <name>Zn(2+)</name>
        <dbReference type="ChEBI" id="CHEBI:29105"/>
        <label>2</label>
    </ligand>
</feature>
<dbReference type="Pfam" id="PF01546">
    <property type="entry name" value="Peptidase_M20"/>
    <property type="match status" value="1"/>
</dbReference>
<keyword evidence="6" id="KW-1185">Reference proteome</keyword>
<name>A0A9W6SKD3_9ACTN</name>
<dbReference type="GO" id="GO:0046872">
    <property type="term" value="F:metal ion binding"/>
    <property type="evidence" value="ECO:0007669"/>
    <property type="project" value="UniProtKB-KW"/>
</dbReference>
<gene>
    <name evidence="5" type="ORF">Afil01_23540</name>
</gene>
<dbReference type="GO" id="GO:0016813">
    <property type="term" value="F:hydrolase activity, acting on carbon-nitrogen (but not peptide) bonds, in linear amidines"/>
    <property type="evidence" value="ECO:0007669"/>
    <property type="project" value="InterPro"/>
</dbReference>
<dbReference type="NCBIfam" id="TIGR01879">
    <property type="entry name" value="hydantase"/>
    <property type="match status" value="1"/>
</dbReference>
<dbReference type="SUPFAM" id="SSF53187">
    <property type="entry name" value="Zn-dependent exopeptidases"/>
    <property type="match status" value="1"/>
</dbReference>
<dbReference type="InterPro" id="IPR036264">
    <property type="entry name" value="Bact_exopeptidase_dim_dom"/>
</dbReference>
<sequence>MSHTPLRERAVQIDGMRLLKTIGELAEFGADSQGGVSREAFTPADDAAREYLSRRAREAGLHPRVDQAGNLIVRIGPEPDGRPQLMIGSHLDSVTNGGRLDGAYGVVAALETLTVFAESGVDSRFEPVMVAFTNEEGSLFPQPFWGSMAIAGTLADPELAIDRAGESIREPLARAGGDLDTIDEAAWAPGSIAAYLELHIEQGPVLERRGFPIGVVDAIVGRTIFEITVSGRRNHAGTTPMPDRQDALVASSRLVLAVEEVSKQRKLCSVSTVGLLDVEAGLTNVVPGRCHLSVEIRDTRTEALQKAEQAIVDAVAAIGEETGTSVEVEVTMRSQPVHADPWLKAAIAETADRMELPHMTLSSGAGHDAQIIGGVAPMGMIFVPSEHGISHAPEEHTDDVYLVAGADVLAATAANL</sequence>
<feature type="binding site" evidence="3">
    <location>
        <position position="101"/>
    </location>
    <ligand>
        <name>Zn(2+)</name>
        <dbReference type="ChEBI" id="CHEBI:29105"/>
        <label>2</label>
    </ligand>
</feature>
<organism evidence="5 6">
    <name type="scientific">Actinorhabdospora filicis</name>
    <dbReference type="NCBI Taxonomy" id="1785913"/>
    <lineage>
        <taxon>Bacteria</taxon>
        <taxon>Bacillati</taxon>
        <taxon>Actinomycetota</taxon>
        <taxon>Actinomycetes</taxon>
        <taxon>Micromonosporales</taxon>
        <taxon>Micromonosporaceae</taxon>
        <taxon>Actinorhabdospora</taxon>
    </lineage>
</organism>
<accession>A0A9W6SKD3</accession>
<keyword evidence="3" id="KW-0479">Metal-binding</keyword>
<evidence type="ECO:0000256" key="2">
    <source>
        <dbReference type="ARBA" id="ARBA00022801"/>
    </source>
</evidence>
<feature type="binding site" evidence="3">
    <location>
        <position position="101"/>
    </location>
    <ligand>
        <name>Zn(2+)</name>
        <dbReference type="ChEBI" id="CHEBI:29105"/>
        <label>1</label>
    </ligand>
</feature>
<dbReference type="PANTHER" id="PTHR32494">
    <property type="entry name" value="ALLANTOATE DEIMINASE-RELATED"/>
    <property type="match status" value="1"/>
</dbReference>
<dbReference type="InterPro" id="IPR002933">
    <property type="entry name" value="Peptidase_M20"/>
</dbReference>
<evidence type="ECO:0000259" key="4">
    <source>
        <dbReference type="Pfam" id="PF07687"/>
    </source>
</evidence>
<feature type="binding site" evidence="3">
    <location>
        <position position="199"/>
    </location>
    <ligand>
        <name>Zn(2+)</name>
        <dbReference type="ChEBI" id="CHEBI:29105"/>
        <label>1</label>
    </ligand>
</feature>
<dbReference type="Proteomes" id="UP001165079">
    <property type="component" value="Unassembled WGS sequence"/>
</dbReference>
<evidence type="ECO:0000256" key="1">
    <source>
        <dbReference type="ARBA" id="ARBA00006153"/>
    </source>
</evidence>
<evidence type="ECO:0000313" key="6">
    <source>
        <dbReference type="Proteomes" id="UP001165079"/>
    </source>
</evidence>
<feature type="domain" description="Peptidase M20 dimerisation" evidence="4">
    <location>
        <begin position="225"/>
        <end position="321"/>
    </location>
</feature>
<keyword evidence="3" id="KW-0862">Zinc</keyword>
<dbReference type="NCBIfam" id="NF006771">
    <property type="entry name" value="PRK09290.1-5"/>
    <property type="match status" value="1"/>
</dbReference>
<dbReference type="InterPro" id="IPR010158">
    <property type="entry name" value="Amidase_Cbmase"/>
</dbReference>
<dbReference type="Gene3D" id="3.40.630.10">
    <property type="entry name" value="Zn peptidases"/>
    <property type="match status" value="1"/>
</dbReference>
<feature type="binding site" evidence="3">
    <location>
        <position position="90"/>
    </location>
    <ligand>
        <name>Zn(2+)</name>
        <dbReference type="ChEBI" id="CHEBI:29105"/>
        <label>1</label>
    </ligand>
</feature>
<comment type="cofactor">
    <cofactor evidence="3">
        <name>Zn(2+)</name>
        <dbReference type="ChEBI" id="CHEBI:29105"/>
    </cofactor>
    <text evidence="3">Binds 2 Zn(2+) ions per subunit.</text>
</comment>
<dbReference type="PANTHER" id="PTHR32494:SF5">
    <property type="entry name" value="ALLANTOATE AMIDOHYDROLASE"/>
    <property type="match status" value="1"/>
</dbReference>
<evidence type="ECO:0000256" key="3">
    <source>
        <dbReference type="PIRSR" id="PIRSR001235-1"/>
    </source>
</evidence>
<comment type="caution">
    <text evidence="5">The sequence shown here is derived from an EMBL/GenBank/DDBJ whole genome shotgun (WGS) entry which is preliminary data.</text>
</comment>
<feature type="binding site" evidence="3">
    <location>
        <position position="136"/>
    </location>
    <ligand>
        <name>Zn(2+)</name>
        <dbReference type="ChEBI" id="CHEBI:29105"/>
        <label>2</label>
    </ligand>
</feature>
<keyword evidence="2 5" id="KW-0378">Hydrolase</keyword>